<evidence type="ECO:0000256" key="2">
    <source>
        <dbReference type="ARBA" id="ARBA00022741"/>
    </source>
</evidence>
<keyword evidence="2" id="KW-0547">Nucleotide-binding</keyword>
<comment type="caution">
    <text evidence="5">The sequence shown here is derived from an EMBL/GenBank/DDBJ whole genome shotgun (WGS) entry which is preliminary data.</text>
</comment>
<dbReference type="InterPro" id="IPR003439">
    <property type="entry name" value="ABC_transporter-like_ATP-bd"/>
</dbReference>
<dbReference type="EMBL" id="SAWY01000019">
    <property type="protein sequence ID" value="TPH15573.1"/>
    <property type="molecule type" value="Genomic_DNA"/>
</dbReference>
<dbReference type="OrthoDB" id="5945851at2"/>
<dbReference type="GO" id="GO:0005524">
    <property type="term" value="F:ATP binding"/>
    <property type="evidence" value="ECO:0007669"/>
    <property type="project" value="UniProtKB-KW"/>
</dbReference>
<evidence type="ECO:0000256" key="1">
    <source>
        <dbReference type="ARBA" id="ARBA00022448"/>
    </source>
</evidence>
<evidence type="ECO:0000259" key="4">
    <source>
        <dbReference type="PROSITE" id="PS50893"/>
    </source>
</evidence>
<keyword evidence="6" id="KW-1185">Reference proteome</keyword>
<dbReference type="CDD" id="cd03230">
    <property type="entry name" value="ABC_DR_subfamily_A"/>
    <property type="match status" value="1"/>
</dbReference>
<dbReference type="InterPro" id="IPR017871">
    <property type="entry name" value="ABC_transporter-like_CS"/>
</dbReference>
<dbReference type="InterPro" id="IPR003593">
    <property type="entry name" value="AAA+_ATPase"/>
</dbReference>
<evidence type="ECO:0000313" key="6">
    <source>
        <dbReference type="Proteomes" id="UP000315303"/>
    </source>
</evidence>
<dbReference type="SMART" id="SM00382">
    <property type="entry name" value="AAA"/>
    <property type="match status" value="1"/>
</dbReference>
<proteinExistence type="predicted"/>
<dbReference type="GO" id="GO:0016887">
    <property type="term" value="F:ATP hydrolysis activity"/>
    <property type="evidence" value="ECO:0007669"/>
    <property type="project" value="InterPro"/>
</dbReference>
<keyword evidence="3 5" id="KW-0067">ATP-binding</keyword>
<dbReference type="Proteomes" id="UP000315303">
    <property type="component" value="Unassembled WGS sequence"/>
</dbReference>
<dbReference type="PANTHER" id="PTHR42939:SF1">
    <property type="entry name" value="ABC TRANSPORTER ATP-BINDING PROTEIN ALBC-RELATED"/>
    <property type="match status" value="1"/>
</dbReference>
<dbReference type="PANTHER" id="PTHR42939">
    <property type="entry name" value="ABC TRANSPORTER ATP-BINDING PROTEIN ALBC-RELATED"/>
    <property type="match status" value="1"/>
</dbReference>
<dbReference type="SUPFAM" id="SSF52540">
    <property type="entry name" value="P-loop containing nucleoside triphosphate hydrolases"/>
    <property type="match status" value="1"/>
</dbReference>
<reference evidence="5 6" key="1">
    <citation type="submission" date="2019-01" db="EMBL/GenBank/DDBJ databases">
        <title>Litorilituus lipolytica sp. nov., isolated from intertidal sand of the Yellow Sea in China.</title>
        <authorList>
            <person name="Liu A."/>
        </authorList>
    </citation>
    <scope>NUCLEOTIDE SEQUENCE [LARGE SCALE GENOMIC DNA]</scope>
    <source>
        <strain evidence="5 6">RZ04</strain>
    </source>
</reference>
<accession>A0A502L0W8</accession>
<name>A0A502L0W8_9GAMM</name>
<keyword evidence="1" id="KW-0813">Transport</keyword>
<organism evidence="5 6">
    <name type="scientific">Litorilituus lipolyticus</name>
    <dbReference type="NCBI Taxonomy" id="2491017"/>
    <lineage>
        <taxon>Bacteria</taxon>
        <taxon>Pseudomonadati</taxon>
        <taxon>Pseudomonadota</taxon>
        <taxon>Gammaproteobacteria</taxon>
        <taxon>Alteromonadales</taxon>
        <taxon>Colwelliaceae</taxon>
        <taxon>Litorilituus</taxon>
    </lineage>
</organism>
<evidence type="ECO:0000313" key="5">
    <source>
        <dbReference type="EMBL" id="TPH15573.1"/>
    </source>
</evidence>
<dbReference type="RefSeq" id="WP_140602972.1">
    <property type="nucleotide sequence ID" value="NZ_SAWY01000019.1"/>
</dbReference>
<evidence type="ECO:0000256" key="3">
    <source>
        <dbReference type="ARBA" id="ARBA00022840"/>
    </source>
</evidence>
<sequence>MLNLINVTKLYQQKVVLNDMSFNFKQQRYCIVGPNGSGKTTLLMLAAGIEKPDSGAVLYDDVAVYLDEIKKDIGVSSDRIVLPQFLTGKQLLEFHCSQHQCPYPHEYIEKLNFNVQLTTLVSALSLGNLKKISLLLAISHHPSYLLLDEPTTGLDKQSRLWLLDFLSEYSGQLIVTSHEECFVNNSDFHQLNIVELAEK</sequence>
<dbReference type="InterPro" id="IPR027417">
    <property type="entry name" value="P-loop_NTPase"/>
</dbReference>
<dbReference type="PROSITE" id="PS50893">
    <property type="entry name" value="ABC_TRANSPORTER_2"/>
    <property type="match status" value="1"/>
</dbReference>
<dbReference type="AlphaFoldDB" id="A0A502L0W8"/>
<dbReference type="PROSITE" id="PS00211">
    <property type="entry name" value="ABC_TRANSPORTER_1"/>
    <property type="match status" value="1"/>
</dbReference>
<dbReference type="InterPro" id="IPR051782">
    <property type="entry name" value="ABC_Transporter_VariousFunc"/>
</dbReference>
<feature type="domain" description="ABC transporter" evidence="4">
    <location>
        <begin position="2"/>
        <end position="195"/>
    </location>
</feature>
<dbReference type="Pfam" id="PF00005">
    <property type="entry name" value="ABC_tran"/>
    <property type="match status" value="1"/>
</dbReference>
<protein>
    <submittedName>
        <fullName evidence="5">ABC transporter ATP-binding protein</fullName>
    </submittedName>
</protein>
<dbReference type="Gene3D" id="3.40.50.300">
    <property type="entry name" value="P-loop containing nucleotide triphosphate hydrolases"/>
    <property type="match status" value="1"/>
</dbReference>
<gene>
    <name evidence="5" type="ORF">EPA86_08305</name>
</gene>